<feature type="compositionally biased region" description="Polar residues" evidence="5">
    <location>
        <begin position="1253"/>
        <end position="1268"/>
    </location>
</feature>
<accession>A0AAV9XTR6</accession>
<feature type="region of interest" description="Disordered" evidence="5">
    <location>
        <begin position="920"/>
        <end position="964"/>
    </location>
</feature>
<feature type="region of interest" description="Disordered" evidence="5">
    <location>
        <begin position="1770"/>
        <end position="1809"/>
    </location>
</feature>
<feature type="compositionally biased region" description="Basic and acidic residues" evidence="5">
    <location>
        <begin position="1433"/>
        <end position="1450"/>
    </location>
</feature>
<feature type="compositionally biased region" description="Low complexity" evidence="5">
    <location>
        <begin position="1402"/>
        <end position="1428"/>
    </location>
</feature>
<comment type="caution">
    <text evidence="7">The sequence shown here is derived from an EMBL/GenBank/DDBJ whole genome shotgun (WGS) entry which is preliminary data.</text>
</comment>
<evidence type="ECO:0000313" key="8">
    <source>
        <dbReference type="Proteomes" id="UP001365542"/>
    </source>
</evidence>
<feature type="compositionally biased region" description="Polar residues" evidence="5">
    <location>
        <begin position="1173"/>
        <end position="1186"/>
    </location>
</feature>
<evidence type="ECO:0000256" key="2">
    <source>
        <dbReference type="ARBA" id="ARBA00022448"/>
    </source>
</evidence>
<reference evidence="7 8" key="1">
    <citation type="submission" date="2019-10" db="EMBL/GenBank/DDBJ databases">
        <authorList>
            <person name="Palmer J.M."/>
        </authorList>
    </citation>
    <scope>NUCLEOTIDE SEQUENCE [LARGE SCALE GENOMIC DNA]</scope>
    <source>
        <strain evidence="7 8">TWF694</strain>
    </source>
</reference>
<feature type="compositionally biased region" description="Polar residues" evidence="5">
    <location>
        <begin position="535"/>
        <end position="569"/>
    </location>
</feature>
<evidence type="ECO:0000256" key="1">
    <source>
        <dbReference type="ARBA" id="ARBA00004123"/>
    </source>
</evidence>
<feature type="compositionally biased region" description="Polar residues" evidence="5">
    <location>
        <begin position="982"/>
        <end position="992"/>
    </location>
</feature>
<dbReference type="InterPro" id="IPR039462">
    <property type="entry name" value="Nup159/Nup146_N"/>
</dbReference>
<comment type="subcellular location">
    <subcellularLocation>
        <location evidence="1">Nucleus</location>
    </subcellularLocation>
</comment>
<dbReference type="Gene3D" id="2.130.10.10">
    <property type="entry name" value="YVTN repeat-like/Quinoprotein amine dehydrogenase"/>
    <property type="match status" value="1"/>
</dbReference>
<feature type="compositionally biased region" description="Low complexity" evidence="5">
    <location>
        <begin position="953"/>
        <end position="964"/>
    </location>
</feature>
<feature type="compositionally biased region" description="Polar residues" evidence="5">
    <location>
        <begin position="1015"/>
        <end position="1026"/>
    </location>
</feature>
<dbReference type="GO" id="GO:0005634">
    <property type="term" value="C:nucleus"/>
    <property type="evidence" value="ECO:0007669"/>
    <property type="project" value="UniProtKB-SubCell"/>
</dbReference>
<feature type="region of interest" description="Disordered" evidence="5">
    <location>
        <begin position="843"/>
        <end position="891"/>
    </location>
</feature>
<feature type="compositionally biased region" description="Low complexity" evidence="5">
    <location>
        <begin position="490"/>
        <end position="508"/>
    </location>
</feature>
<feature type="compositionally biased region" description="Low complexity" evidence="5">
    <location>
        <begin position="1223"/>
        <end position="1233"/>
    </location>
</feature>
<organism evidence="7 8">
    <name type="scientific">Orbilia ellipsospora</name>
    <dbReference type="NCBI Taxonomy" id="2528407"/>
    <lineage>
        <taxon>Eukaryota</taxon>
        <taxon>Fungi</taxon>
        <taxon>Dikarya</taxon>
        <taxon>Ascomycota</taxon>
        <taxon>Pezizomycotina</taxon>
        <taxon>Orbiliomycetes</taxon>
        <taxon>Orbiliales</taxon>
        <taxon>Orbiliaceae</taxon>
        <taxon>Orbilia</taxon>
    </lineage>
</organism>
<keyword evidence="2" id="KW-0813">Transport</keyword>
<evidence type="ECO:0000313" key="7">
    <source>
        <dbReference type="EMBL" id="KAK6544312.1"/>
    </source>
</evidence>
<feature type="compositionally biased region" description="Polar residues" evidence="5">
    <location>
        <begin position="470"/>
        <end position="479"/>
    </location>
</feature>
<feature type="coiled-coil region" evidence="4">
    <location>
        <begin position="1678"/>
        <end position="1745"/>
    </location>
</feature>
<evidence type="ECO:0000256" key="4">
    <source>
        <dbReference type="SAM" id="Coils"/>
    </source>
</evidence>
<proteinExistence type="predicted"/>
<dbReference type="Pfam" id="PF16755">
    <property type="entry name" value="Beta-prop_NUP159_NUP214"/>
    <property type="match status" value="1"/>
</dbReference>
<feature type="compositionally biased region" description="Pro residues" evidence="5">
    <location>
        <begin position="1073"/>
        <end position="1083"/>
    </location>
</feature>
<feature type="compositionally biased region" description="Acidic residues" evidence="5">
    <location>
        <begin position="1290"/>
        <end position="1304"/>
    </location>
</feature>
<keyword evidence="3" id="KW-0539">Nucleus</keyword>
<evidence type="ECO:0000259" key="6">
    <source>
        <dbReference type="Pfam" id="PF16755"/>
    </source>
</evidence>
<keyword evidence="4" id="KW-0175">Coiled coil</keyword>
<name>A0AAV9XTR6_9PEZI</name>
<feature type="compositionally biased region" description="Polar residues" evidence="5">
    <location>
        <begin position="1375"/>
        <end position="1395"/>
    </location>
</feature>
<gene>
    <name evidence="7" type="ORF">TWF694_001012</name>
</gene>
<keyword evidence="8" id="KW-1185">Reference proteome</keyword>
<feature type="compositionally biased region" description="Polar residues" evidence="5">
    <location>
        <begin position="577"/>
        <end position="607"/>
    </location>
</feature>
<feature type="compositionally biased region" description="Polar residues" evidence="5">
    <location>
        <begin position="1144"/>
        <end position="1164"/>
    </location>
</feature>
<evidence type="ECO:0000256" key="5">
    <source>
        <dbReference type="SAM" id="MobiDB-lite"/>
    </source>
</evidence>
<protein>
    <recommendedName>
        <fullName evidence="6">Nucleoporin Nup159/Nup146 N-terminal domain-containing protein</fullName>
    </recommendedName>
</protein>
<sequence>MSFGQPSSFGVLNNSQSAPSGAFSRSNSIAVPQGPAEVLMGDEVQESESDVIGYVALAGEFKVKVFDGQYPESDLPIPSASLLSICQKRQLFAAGGPQGVVVARTSTLRAAFNNTSAANGNFIPFQPECIIPMSIRLSHIAFTSDGNYLLLGAQLGGIAVYSVEDILSKGNNVQPQSQITTGPLLEMKPIPTVTDAEKVCILVGSGWSQGGTVGLVDIKKQSVQGNLKSGVTTVSWSPKGKQIICGGSGGGLAWIRHDGSEADVVPGVPNFPNHFVSSIFWIESNIVFVVITPKLAAGSQQHDNESAHFVLMREGTKHTFYRVNDMTPPFGMSSRPTYHNFIHLKAWAPNMKDCVVLSNTCSTDIGTVMRLSNTPFTPTSIVSDGRRATLPMTAEGGDTTALGLALDLTAPDGERIENPFPNVERSATSLPCMWVLTNEGVISAYWVVYSDAIKIGNSSAAYPELLAYESQQPPQTPQRASGPAFGQPGFGAQASTTSFASQTSAFGAPKATFGQPSTPTSSFGQTAKPSPFGQPATSAPSFGQTSQPTSTFGQPSTGVSTFGQTSTMGSAFGQASKPVSTFGQSSATPATFGQPSAPQSTFGQPSLSKPAFGQPAFGSSSMLGRPGLSTGSFGSASSGNSGAVFGSGSAFGAQSGTSAFGQKAAAPAFGSATPLGSAPSFGAASVLGAARPAFGQPAFGSSQSSGSGFGQTSQLGSKLTPFGAAAAGGNGGSGFAKFSGGGGFLGSSGANTNAPAAFLQSSGSSNPFASKEPDTFGSLKNNAPSTAFGATAASAFTMNSAFGSSATPDAGKPLGGNAPSAGTFGSAFGGALGNALSQPAASANIKDAEMADSDDEAEQPREGVRGGNMFDVSSALGGNASTTPAKVPPKALAPAFGQSSLNTQSVAETSKPSAFGSGLFGSSVNKEQPKGAFSSPSKPSTLAPAFGTTESKPAATTSAFATPSTDKAVAQVGTGLFGSALQGKSSGAQPSSAFGGVATASSTSAFGKPAPPTSAFGTATPSQTNPGVLAFGQKLATPASSPEKKPAKENVETTAASKGLPDDDSDQETVPSPTQPEPAPLPPDFTLQAKKPQAAVPDDAPLPPDFTVQKPGLAKPGIVKTPLPDSAPITPALSATLPSLRKPISTTSTPILPSPATKSPSKIENSGEPASSPLKSGDSNKGTVVSSAPKAKASNPMASRRTTGRPNVGPPKAGASSRLGPQKASGAARGSKSAETDDDDNDDDDTDGPTKFTFFSTNNDNLGPSTKGGSVFDSVKRKEVITFSHQPVASDDEDSDEDNDEDSDAGSAEDAGESPVAQSGESMEPSDRSSELGDDSWIKAGGEDSPTQTSEIPLKNQKGQPPTLFGRMGPPVSGKSGTPTPKQSPAISATKSSMDVSKLINKSPSQPSVPSKSSALKSSLEKPLSPRSVALQKQEEDHKRRAEDREKAAEAEKIRMQQMAIDREKNLAQAKAKLEMLKRQREVDIENMNASEKVMNEREAAYRDSLKEPLEPSAILKPLIPYREAAPFTNFKGPDAFMEHLIITLDRRVDNFGMNMRQLEAFVSYHLKEDHFTLDDNRPVAEIRVTAAPDVSMMAMDLIEKAQELDKTFDLASLKAEVTTLINDVDYLCARACDIPNIILLHTHPELRAHIRKRPLSAQQRMQQASLRRKVPLLRRKFKRAEDNFRLLQARVASLNKNQKSNYGDIRPPTIEQVRETVARLTEVAREKADRIDSLEDALRKLRIRSVSPAMSRGTTPSFRAGSVSFSMAGSRAGDRDRGGTPAAGGWKSTKKGKESAFVTPPRNMPGPDKFDYYENTIDSPISRFSLNKPNTQKSKAVSGMFGLIEEELGDDEYYNDQNPSSSMNVPIATSYDRGMAELRKEVLTTPKKGETGAEVPNTPASRQVNRLLKDEMEEITGGKARKAWTDADDYLEDKKLRKEVGKRMAKVIRKVGVKTTKVDMVSVAMAEA</sequence>
<feature type="region of interest" description="Disordered" evidence="5">
    <location>
        <begin position="470"/>
        <end position="620"/>
    </location>
</feature>
<dbReference type="InterPro" id="IPR015943">
    <property type="entry name" value="WD40/YVTN_repeat-like_dom_sf"/>
</dbReference>
<feature type="compositionally biased region" description="Polar residues" evidence="5">
    <location>
        <begin position="514"/>
        <end position="528"/>
    </location>
</feature>
<feature type="compositionally biased region" description="Basic and acidic residues" evidence="5">
    <location>
        <begin position="1042"/>
        <end position="1051"/>
    </location>
</feature>
<feature type="domain" description="Nucleoporin Nup159/Nup146 N-terminal" evidence="6">
    <location>
        <begin position="76"/>
        <end position="441"/>
    </location>
</feature>
<dbReference type="Proteomes" id="UP001365542">
    <property type="component" value="Unassembled WGS sequence"/>
</dbReference>
<feature type="region of interest" description="Disordered" evidence="5">
    <location>
        <begin position="978"/>
        <end position="1450"/>
    </location>
</feature>
<evidence type="ECO:0000256" key="3">
    <source>
        <dbReference type="ARBA" id="ARBA00023242"/>
    </source>
</evidence>
<feature type="compositionally biased region" description="Polar residues" evidence="5">
    <location>
        <begin position="1196"/>
        <end position="1205"/>
    </location>
</feature>
<dbReference type="EMBL" id="JAVHJO010000001">
    <property type="protein sequence ID" value="KAK6544312.1"/>
    <property type="molecule type" value="Genomic_DNA"/>
</dbReference>
<feature type="compositionally biased region" description="Acidic residues" evidence="5">
    <location>
        <begin position="1236"/>
        <end position="1247"/>
    </location>
</feature>
<dbReference type="SUPFAM" id="SSF117289">
    <property type="entry name" value="Nucleoporin domain"/>
    <property type="match status" value="1"/>
</dbReference>